<dbReference type="GO" id="GO:0043103">
    <property type="term" value="P:hypoxanthine salvage"/>
    <property type="evidence" value="ECO:0007669"/>
    <property type="project" value="TreeGrafter"/>
</dbReference>
<comment type="cofactor">
    <cofactor evidence="1">
        <name>Zn(2+)</name>
        <dbReference type="ChEBI" id="CHEBI:29105"/>
    </cofactor>
</comment>
<dbReference type="Proteomes" id="UP000462363">
    <property type="component" value="Unassembled WGS sequence"/>
</dbReference>
<organism evidence="8 9">
    <name type="scientific">Clostridium scindens (strain JCM 10418 / VPI 12708)</name>
    <dbReference type="NCBI Taxonomy" id="29347"/>
    <lineage>
        <taxon>Bacteria</taxon>
        <taxon>Bacillati</taxon>
        <taxon>Bacillota</taxon>
        <taxon>Clostridia</taxon>
        <taxon>Lachnospirales</taxon>
        <taxon>Lachnospiraceae</taxon>
    </lineage>
</organism>
<gene>
    <name evidence="8" type="primary">add</name>
    <name evidence="8" type="ORF">FYJ37_02690</name>
</gene>
<dbReference type="GO" id="GO:0046103">
    <property type="term" value="P:inosine biosynthetic process"/>
    <property type="evidence" value="ECO:0007669"/>
    <property type="project" value="TreeGrafter"/>
</dbReference>
<comment type="caution">
    <text evidence="8">The sequence shown here is derived from an EMBL/GenBank/DDBJ whole genome shotgun (WGS) entry which is preliminary data.</text>
</comment>
<keyword evidence="4" id="KW-0479">Metal-binding</keyword>
<protein>
    <recommendedName>
        <fullName evidence="3">adenosine deaminase</fullName>
        <ecNumber evidence="3">3.5.4.4</ecNumber>
    </recommendedName>
</protein>
<evidence type="ECO:0000313" key="8">
    <source>
        <dbReference type="EMBL" id="MSS39292.1"/>
    </source>
</evidence>
<dbReference type="Pfam" id="PF00962">
    <property type="entry name" value="A_deaminase"/>
    <property type="match status" value="1"/>
</dbReference>
<dbReference type="SUPFAM" id="SSF51556">
    <property type="entry name" value="Metallo-dependent hydrolases"/>
    <property type="match status" value="1"/>
</dbReference>
<evidence type="ECO:0000256" key="3">
    <source>
        <dbReference type="ARBA" id="ARBA00012784"/>
    </source>
</evidence>
<dbReference type="NCBIfam" id="TIGR01430">
    <property type="entry name" value="aden_deam"/>
    <property type="match status" value="1"/>
</dbReference>
<reference evidence="8 9" key="1">
    <citation type="submission" date="2019-08" db="EMBL/GenBank/DDBJ databases">
        <title>In-depth cultivation of the pig gut microbiome towards novel bacterial diversity and tailored functional studies.</title>
        <authorList>
            <person name="Wylensek D."/>
            <person name="Hitch T.C.A."/>
            <person name="Clavel T."/>
        </authorList>
    </citation>
    <scope>NUCLEOTIDE SEQUENCE [LARGE SCALE GENOMIC DNA]</scope>
    <source>
        <strain evidence="8 9">BL-389-WT-3D</strain>
    </source>
</reference>
<name>A0A844F1V8_CLOSV</name>
<dbReference type="InterPro" id="IPR001365">
    <property type="entry name" value="A_deaminase_dom"/>
</dbReference>
<dbReference type="InterPro" id="IPR032466">
    <property type="entry name" value="Metal_Hydrolase"/>
</dbReference>
<dbReference type="Gene3D" id="3.20.20.140">
    <property type="entry name" value="Metal-dependent hydrolases"/>
    <property type="match status" value="1"/>
</dbReference>
<dbReference type="PANTHER" id="PTHR11409:SF43">
    <property type="entry name" value="ADENOSINE DEAMINASE"/>
    <property type="match status" value="1"/>
</dbReference>
<comment type="similarity">
    <text evidence="2">Belongs to the metallo-dependent hydrolases superfamily. Adenosine and AMP deaminases family.</text>
</comment>
<dbReference type="EC" id="3.5.4.4" evidence="3"/>
<dbReference type="GO" id="GO:0046872">
    <property type="term" value="F:metal ion binding"/>
    <property type="evidence" value="ECO:0007669"/>
    <property type="project" value="UniProtKB-KW"/>
</dbReference>
<keyword evidence="5 8" id="KW-0378">Hydrolase</keyword>
<evidence type="ECO:0000256" key="6">
    <source>
        <dbReference type="ARBA" id="ARBA00022833"/>
    </source>
</evidence>
<dbReference type="EMBL" id="VUMB01000004">
    <property type="protein sequence ID" value="MSS39292.1"/>
    <property type="molecule type" value="Genomic_DNA"/>
</dbReference>
<dbReference type="GO" id="GO:0005829">
    <property type="term" value="C:cytosol"/>
    <property type="evidence" value="ECO:0007669"/>
    <property type="project" value="TreeGrafter"/>
</dbReference>
<dbReference type="GO" id="GO:0006154">
    <property type="term" value="P:adenosine catabolic process"/>
    <property type="evidence" value="ECO:0007669"/>
    <property type="project" value="TreeGrafter"/>
</dbReference>
<accession>A0A844F1V8</accession>
<evidence type="ECO:0000256" key="2">
    <source>
        <dbReference type="ARBA" id="ARBA00006676"/>
    </source>
</evidence>
<dbReference type="GO" id="GO:0004000">
    <property type="term" value="F:adenosine deaminase activity"/>
    <property type="evidence" value="ECO:0007669"/>
    <property type="project" value="UniProtKB-ARBA"/>
</dbReference>
<sequence length="319" mass="34913">MNMSKFGQIDLHLHLDGSLPAETILRIAKEEGIRLPADTADGLKPYICAGMDCKSLNEYLGCFDTLLKVLQMEQGLYQAARDLGVNLKEKGLRYAEVRFAPQLHCQKGMGQEQAVAAVLSGLAKAQEDSDIRLRTILCCMRGQDNKQANLQTVRLASRYLGRGVAAVDLAGAEALFPTADYEEEFALARELGVPFTIHAGEAAGPASIRKAVEFGAARIGHGVRAIEDEELMELLASREIPLEMCPISNLQTKAVENIADYPLRTYLRRGITVTVNSDNMTVSDTWVGKEFQYLADSYGLTEAEAEQLLANAHFAAFEA</sequence>
<evidence type="ECO:0000313" key="9">
    <source>
        <dbReference type="Proteomes" id="UP000462363"/>
    </source>
</evidence>
<evidence type="ECO:0000256" key="5">
    <source>
        <dbReference type="ARBA" id="ARBA00022801"/>
    </source>
</evidence>
<proteinExistence type="inferred from homology"/>
<dbReference type="InterPro" id="IPR006330">
    <property type="entry name" value="Ado/ade_deaminase"/>
</dbReference>
<dbReference type="RefSeq" id="WP_009248655.1">
    <property type="nucleotide sequence ID" value="NZ_CAJLHJ010000001.1"/>
</dbReference>
<feature type="domain" description="Adenosine deaminase" evidence="7">
    <location>
        <begin position="9"/>
        <end position="317"/>
    </location>
</feature>
<evidence type="ECO:0000256" key="1">
    <source>
        <dbReference type="ARBA" id="ARBA00001947"/>
    </source>
</evidence>
<evidence type="ECO:0000259" key="7">
    <source>
        <dbReference type="Pfam" id="PF00962"/>
    </source>
</evidence>
<dbReference type="AlphaFoldDB" id="A0A844F1V8"/>
<keyword evidence="6" id="KW-0862">Zinc</keyword>
<dbReference type="PANTHER" id="PTHR11409">
    <property type="entry name" value="ADENOSINE DEAMINASE"/>
    <property type="match status" value="1"/>
</dbReference>
<evidence type="ECO:0000256" key="4">
    <source>
        <dbReference type="ARBA" id="ARBA00022723"/>
    </source>
</evidence>